<accession>A0A9D9IA10</accession>
<dbReference type="AlphaFoldDB" id="A0A9D9IA10"/>
<evidence type="ECO:0008006" key="4">
    <source>
        <dbReference type="Google" id="ProtNLM"/>
    </source>
</evidence>
<keyword evidence="1" id="KW-0732">Signal</keyword>
<feature type="signal peptide" evidence="1">
    <location>
        <begin position="1"/>
        <end position="21"/>
    </location>
</feature>
<dbReference type="Proteomes" id="UP000810292">
    <property type="component" value="Unassembled WGS sequence"/>
</dbReference>
<comment type="caution">
    <text evidence="2">The sequence shown here is derived from an EMBL/GenBank/DDBJ whole genome shotgun (WGS) entry which is preliminary data.</text>
</comment>
<reference evidence="2" key="1">
    <citation type="submission" date="2020-10" db="EMBL/GenBank/DDBJ databases">
        <authorList>
            <person name="Gilroy R."/>
        </authorList>
    </citation>
    <scope>NUCLEOTIDE SEQUENCE</scope>
    <source>
        <strain evidence="2">14700</strain>
    </source>
</reference>
<name>A0A9D9IA10_9SPIO</name>
<evidence type="ECO:0000256" key="1">
    <source>
        <dbReference type="SAM" id="SignalP"/>
    </source>
</evidence>
<evidence type="ECO:0000313" key="2">
    <source>
        <dbReference type="EMBL" id="MBO8468552.1"/>
    </source>
</evidence>
<organism evidence="2 3">
    <name type="scientific">Candidatus Ornithospirochaeta stercoravium</name>
    <dbReference type="NCBI Taxonomy" id="2840897"/>
    <lineage>
        <taxon>Bacteria</taxon>
        <taxon>Pseudomonadati</taxon>
        <taxon>Spirochaetota</taxon>
        <taxon>Spirochaetia</taxon>
        <taxon>Spirochaetales</taxon>
        <taxon>Spirochaetaceae</taxon>
        <taxon>Spirochaetaceae incertae sedis</taxon>
        <taxon>Candidatus Ornithospirochaeta</taxon>
    </lineage>
</organism>
<proteinExistence type="predicted"/>
<gene>
    <name evidence="2" type="ORF">IAA72_02055</name>
</gene>
<feature type="chain" id="PRO_5038454887" description="DUF5723 domain-containing protein" evidence="1">
    <location>
        <begin position="22"/>
        <end position="338"/>
    </location>
</feature>
<evidence type="ECO:0000313" key="3">
    <source>
        <dbReference type="Proteomes" id="UP000810292"/>
    </source>
</evidence>
<protein>
    <recommendedName>
        <fullName evidence="4">DUF5723 domain-containing protein</fullName>
    </recommendedName>
</protein>
<reference evidence="2" key="2">
    <citation type="journal article" date="2021" name="PeerJ">
        <title>Extensive microbial diversity within the chicken gut microbiome revealed by metagenomics and culture.</title>
        <authorList>
            <person name="Gilroy R."/>
            <person name="Ravi A."/>
            <person name="Getino M."/>
            <person name="Pursley I."/>
            <person name="Horton D.L."/>
            <person name="Alikhan N.F."/>
            <person name="Baker D."/>
            <person name="Gharbi K."/>
            <person name="Hall N."/>
            <person name="Watson M."/>
            <person name="Adriaenssens E.M."/>
            <person name="Foster-Nyarko E."/>
            <person name="Jarju S."/>
            <person name="Secka A."/>
            <person name="Antonio M."/>
            <person name="Oren A."/>
            <person name="Chaudhuri R.R."/>
            <person name="La Ragione R."/>
            <person name="Hildebrand F."/>
            <person name="Pallen M.J."/>
        </authorList>
    </citation>
    <scope>NUCLEOTIDE SEQUENCE</scope>
    <source>
        <strain evidence="2">14700</strain>
    </source>
</reference>
<sequence>MKRFCLVLSLLLLSIPLFSRALSSKDPLFSPMSSVSYYGRFSDVFANPAALPLIETDTGPFAVSVSISDDYDPSDFSSSLPLLQNQRWDIAASFVADYVALTAFYGTEFDRYEDASSVYDVRSSLRLELDMAYAIPYLSFGLRVSGGNSMIRQSRTIDNLAEVFANAWFSPFERESGSESFDVGAGAIFSIGPFSLGAYVGKIITLEDNDIYLGWDAIGDSTTLSAALGMGRFAPSGDLRFCRPKLSFSLTGLTGDDTKRSIEAEAELTFQFLPESSATLAVSYFEENHSFFHFDPHNGYVNIFLRGEGEGFTGTIGVSFSAVDFSHFAPYVGFSYIS</sequence>
<dbReference type="EMBL" id="JADIMF010000031">
    <property type="protein sequence ID" value="MBO8468552.1"/>
    <property type="molecule type" value="Genomic_DNA"/>
</dbReference>